<dbReference type="AlphaFoldDB" id="A0A9Q8T8J2"/>
<name>A0A9Q8T8J2_9PEZI</name>
<keyword evidence="3" id="KW-1185">Reference proteome</keyword>
<dbReference type="EMBL" id="CP019481">
    <property type="protein sequence ID" value="UQC91204.1"/>
    <property type="molecule type" value="Genomic_DNA"/>
</dbReference>
<evidence type="ECO:0000313" key="3">
    <source>
        <dbReference type="Proteomes" id="UP000830671"/>
    </source>
</evidence>
<gene>
    <name evidence="2" type="ORF">CLUP02_16738</name>
</gene>
<proteinExistence type="predicted"/>
<reference evidence="2" key="1">
    <citation type="journal article" date="2021" name="Mol. Plant Microbe Interact.">
        <title>Complete Genome Sequence of the Plant-Pathogenic Fungus Colletotrichum lupini.</title>
        <authorList>
            <person name="Baroncelli R."/>
            <person name="Pensec F."/>
            <person name="Da Lio D."/>
            <person name="Boufleur T."/>
            <person name="Vicente I."/>
            <person name="Sarrocco S."/>
            <person name="Picot A."/>
            <person name="Baraldi E."/>
            <person name="Sukno S."/>
            <person name="Thon M."/>
            <person name="Le Floch G."/>
        </authorList>
    </citation>
    <scope>NUCLEOTIDE SEQUENCE</scope>
    <source>
        <strain evidence="2">IMI 504893</strain>
    </source>
</reference>
<dbReference type="KEGG" id="clup:CLUP02_16738"/>
<dbReference type="GeneID" id="73350666"/>
<organism evidence="2 3">
    <name type="scientific">Colletotrichum lupini</name>
    <dbReference type="NCBI Taxonomy" id="145971"/>
    <lineage>
        <taxon>Eukaryota</taxon>
        <taxon>Fungi</taxon>
        <taxon>Dikarya</taxon>
        <taxon>Ascomycota</taxon>
        <taxon>Pezizomycotina</taxon>
        <taxon>Sordariomycetes</taxon>
        <taxon>Hypocreomycetidae</taxon>
        <taxon>Glomerellales</taxon>
        <taxon>Glomerellaceae</taxon>
        <taxon>Colletotrichum</taxon>
        <taxon>Colletotrichum acutatum species complex</taxon>
    </lineage>
</organism>
<protein>
    <submittedName>
        <fullName evidence="2">Uncharacterized protein</fullName>
    </submittedName>
</protein>
<feature type="region of interest" description="Disordered" evidence="1">
    <location>
        <begin position="387"/>
        <end position="410"/>
    </location>
</feature>
<sequence length="410" mass="45944">MFGSGFGPPIVVDPNDSITPNPPFPPFTLWSLSLRWALPSLFRLFLVLAWSTCRETTPLLSQFDKASKSRLPSYGLVVDDRQLVASFFARLIVRLASAASDPPSSTGHLMGFETARPRHRISNIPEFQTDKQARPSAMITINAVPVLPVRVGPRNAPMLPQYRAEGLKPVFLRCSRPRAFRAAFLSVFIWICGSVGDGTTIITWRAPLHHNMGIIELFWLRRSSYNTSTNFGSTHEDTAPHTAPHGRQLLRLIFDSTHDVEDDPTPSVGQKMRDETHENDLTINRPRWQASLAQYRKASAPLLRSVFWIPAELGDIPAHSLSIKQAIESSELSLLILNKRKRTITRMPHDGINMSTAAISNQLLTPPSFDHVPPLKERPSLYLTEEHKVGRGQRSASVQRPYIDARAPPY</sequence>
<dbReference type="RefSeq" id="XP_049152803.1">
    <property type="nucleotide sequence ID" value="XM_049295656.1"/>
</dbReference>
<dbReference type="Proteomes" id="UP000830671">
    <property type="component" value="Chromosome 9"/>
</dbReference>
<evidence type="ECO:0000313" key="2">
    <source>
        <dbReference type="EMBL" id="UQC91204.1"/>
    </source>
</evidence>
<evidence type="ECO:0000256" key="1">
    <source>
        <dbReference type="SAM" id="MobiDB-lite"/>
    </source>
</evidence>
<accession>A0A9Q8T8J2</accession>